<dbReference type="SMART" id="SM00042">
    <property type="entry name" value="CUB"/>
    <property type="match status" value="2"/>
</dbReference>
<dbReference type="Gene3D" id="2.60.120.290">
    <property type="entry name" value="Spermadhesin, CUB domain"/>
    <property type="match status" value="2"/>
</dbReference>
<reference evidence="6 7" key="1">
    <citation type="submission" date="2024-05" db="EMBL/GenBank/DDBJ databases">
        <authorList>
            <person name="Wallberg A."/>
        </authorList>
    </citation>
    <scope>NUCLEOTIDE SEQUENCE [LARGE SCALE GENOMIC DNA]</scope>
</reference>
<keyword evidence="2" id="KW-1015">Disulfide bond</keyword>
<dbReference type="CDD" id="cd00041">
    <property type="entry name" value="CUB"/>
    <property type="match status" value="2"/>
</dbReference>
<dbReference type="AlphaFoldDB" id="A0AAV2QKQ3"/>
<gene>
    <name evidence="6" type="ORF">MNOR_LOCUS14211</name>
</gene>
<dbReference type="EMBL" id="CAXKWB010008422">
    <property type="protein sequence ID" value="CAL4091040.1"/>
    <property type="molecule type" value="Genomic_DNA"/>
</dbReference>
<accession>A0AAV2QKQ3</accession>
<evidence type="ECO:0000259" key="5">
    <source>
        <dbReference type="PROSITE" id="PS01180"/>
    </source>
</evidence>
<dbReference type="Proteomes" id="UP001497623">
    <property type="component" value="Unassembled WGS sequence"/>
</dbReference>
<evidence type="ECO:0000256" key="1">
    <source>
        <dbReference type="ARBA" id="ARBA00022737"/>
    </source>
</evidence>
<dbReference type="InterPro" id="IPR000859">
    <property type="entry name" value="CUB_dom"/>
</dbReference>
<comment type="caution">
    <text evidence="6">The sequence shown here is derived from an EMBL/GenBank/DDBJ whole genome shotgun (WGS) entry which is preliminary data.</text>
</comment>
<organism evidence="6 7">
    <name type="scientific">Meganyctiphanes norvegica</name>
    <name type="common">Northern krill</name>
    <name type="synonym">Thysanopoda norvegica</name>
    <dbReference type="NCBI Taxonomy" id="48144"/>
    <lineage>
        <taxon>Eukaryota</taxon>
        <taxon>Metazoa</taxon>
        <taxon>Ecdysozoa</taxon>
        <taxon>Arthropoda</taxon>
        <taxon>Crustacea</taxon>
        <taxon>Multicrustacea</taxon>
        <taxon>Malacostraca</taxon>
        <taxon>Eumalacostraca</taxon>
        <taxon>Eucarida</taxon>
        <taxon>Euphausiacea</taxon>
        <taxon>Euphausiidae</taxon>
        <taxon>Meganyctiphanes</taxon>
    </lineage>
</organism>
<evidence type="ECO:0000256" key="4">
    <source>
        <dbReference type="SAM" id="MobiDB-lite"/>
    </source>
</evidence>
<evidence type="ECO:0000313" key="7">
    <source>
        <dbReference type="Proteomes" id="UP001497623"/>
    </source>
</evidence>
<dbReference type="PANTHER" id="PTHR24251:SF30">
    <property type="entry name" value="MEMBRANE FRIZZLED-RELATED PROTEIN"/>
    <property type="match status" value="1"/>
</dbReference>
<dbReference type="PROSITE" id="PS01180">
    <property type="entry name" value="CUB"/>
    <property type="match status" value="2"/>
</dbReference>
<dbReference type="Pfam" id="PF00431">
    <property type="entry name" value="CUB"/>
    <property type="match status" value="2"/>
</dbReference>
<dbReference type="PANTHER" id="PTHR24251">
    <property type="entry name" value="OVOCHYMASE-RELATED"/>
    <property type="match status" value="1"/>
</dbReference>
<comment type="caution">
    <text evidence="3">Lacks conserved residue(s) required for the propagation of feature annotation.</text>
</comment>
<evidence type="ECO:0000256" key="3">
    <source>
        <dbReference type="PROSITE-ProRule" id="PRU00059"/>
    </source>
</evidence>
<protein>
    <recommendedName>
        <fullName evidence="5">CUB domain-containing protein</fullName>
    </recommendedName>
</protein>
<sequence>ISSTQFDKANLRQKDVCGDWFISPNGTLSSPGYPINYTNNLDCFWIIQVPENNTISMEFTFMEIEYHRLCIYDALIVRDGDLMTSPKLRGRMCGTVRPNSGPHLETTGNQAFIHFRTDYINVYRGFKLHWSAVPIEQCPTHPLCPPASETCAPCPKVTCPPVTCPNVTCPDRRNNLDIYKPKQRSHNSTSERSGCGERFTNTTGSFHSPGYPNQYTNNLDCFWSITTTVGHKINLKFTDLEVEYHRLCRYDTITIRDGARPTSPILGHEICGGLNPYRGLKMTSTGNEVFIHFQTDYINVRKGFMLEWTSELISKCPPPPPPCRAILCFCPPCSTEDDCSAPVECPKD</sequence>
<proteinExistence type="predicted"/>
<keyword evidence="1" id="KW-0677">Repeat</keyword>
<dbReference type="SUPFAM" id="SSF49854">
    <property type="entry name" value="Spermadhesin, CUB domain"/>
    <property type="match status" value="2"/>
</dbReference>
<dbReference type="InterPro" id="IPR035914">
    <property type="entry name" value="Sperma_CUB_dom_sf"/>
</dbReference>
<evidence type="ECO:0000313" key="6">
    <source>
        <dbReference type="EMBL" id="CAL4091040.1"/>
    </source>
</evidence>
<feature type="domain" description="CUB" evidence="5">
    <location>
        <begin position="195"/>
        <end position="311"/>
    </location>
</feature>
<dbReference type="FunFam" id="2.60.120.290:FF:000013">
    <property type="entry name" value="Membrane frizzled-related protein"/>
    <property type="match status" value="2"/>
</dbReference>
<name>A0AAV2QKQ3_MEGNR</name>
<feature type="region of interest" description="Disordered" evidence="4">
    <location>
        <begin position="179"/>
        <end position="199"/>
    </location>
</feature>
<feature type="non-terminal residue" evidence="6">
    <location>
        <position position="1"/>
    </location>
</feature>
<feature type="domain" description="CUB" evidence="5">
    <location>
        <begin position="17"/>
        <end position="133"/>
    </location>
</feature>
<keyword evidence="7" id="KW-1185">Reference proteome</keyword>
<evidence type="ECO:0000256" key="2">
    <source>
        <dbReference type="ARBA" id="ARBA00023157"/>
    </source>
</evidence>